<keyword evidence="3" id="KW-0460">Magnesium</keyword>
<dbReference type="EMBL" id="JACMSC010000020">
    <property type="protein sequence ID" value="KAG6471658.1"/>
    <property type="molecule type" value="Genomic_DNA"/>
</dbReference>
<dbReference type="Proteomes" id="UP000734854">
    <property type="component" value="Unassembled WGS sequence"/>
</dbReference>
<evidence type="ECO:0000259" key="6">
    <source>
        <dbReference type="SMART" id="SM00382"/>
    </source>
</evidence>
<dbReference type="Pfam" id="PF00004">
    <property type="entry name" value="AAA"/>
    <property type="match status" value="1"/>
</dbReference>
<protein>
    <recommendedName>
        <fullName evidence="6">AAA+ ATPase domain-containing protein</fullName>
    </recommendedName>
</protein>
<gene>
    <name evidence="7" type="ORF">ZIOFF_069104</name>
</gene>
<evidence type="ECO:0000256" key="1">
    <source>
        <dbReference type="ARBA" id="ARBA00001946"/>
    </source>
</evidence>
<dbReference type="Gene3D" id="3.40.50.300">
    <property type="entry name" value="P-loop containing nucleotide triphosphate hydrolases"/>
    <property type="match status" value="1"/>
</dbReference>
<dbReference type="InterPro" id="IPR025753">
    <property type="entry name" value="AAA_N_dom"/>
</dbReference>
<keyword evidence="5" id="KW-0067">ATP-binding</keyword>
<dbReference type="InterPro" id="IPR003959">
    <property type="entry name" value="ATPase_AAA_core"/>
</dbReference>
<dbReference type="InterPro" id="IPR003960">
    <property type="entry name" value="ATPase_AAA_CS"/>
</dbReference>
<dbReference type="Pfam" id="PF25568">
    <property type="entry name" value="AAA_lid_At3g28540"/>
    <property type="match status" value="1"/>
</dbReference>
<reference evidence="7 8" key="1">
    <citation type="submission" date="2020-08" db="EMBL/GenBank/DDBJ databases">
        <title>Plant Genome Project.</title>
        <authorList>
            <person name="Zhang R.-G."/>
        </authorList>
    </citation>
    <scope>NUCLEOTIDE SEQUENCE [LARGE SCALE GENOMIC DNA]</scope>
    <source>
        <tissue evidence="7">Rhizome</tissue>
    </source>
</reference>
<comment type="catalytic activity">
    <reaction evidence="4">
        <text>ATP + H2O = ADP + phosphate + H(+)</text>
        <dbReference type="Rhea" id="RHEA:13065"/>
        <dbReference type="ChEBI" id="CHEBI:15377"/>
        <dbReference type="ChEBI" id="CHEBI:15378"/>
        <dbReference type="ChEBI" id="CHEBI:30616"/>
        <dbReference type="ChEBI" id="CHEBI:43474"/>
        <dbReference type="ChEBI" id="CHEBI:456216"/>
    </reaction>
</comment>
<dbReference type="GO" id="GO:0005524">
    <property type="term" value="F:ATP binding"/>
    <property type="evidence" value="ECO:0007669"/>
    <property type="project" value="UniProtKB-KW"/>
</dbReference>
<dbReference type="InterPro" id="IPR003593">
    <property type="entry name" value="AAA+_ATPase"/>
</dbReference>
<keyword evidence="8" id="KW-1185">Reference proteome</keyword>
<evidence type="ECO:0000256" key="5">
    <source>
        <dbReference type="RuleBase" id="RU003651"/>
    </source>
</evidence>
<comment type="similarity">
    <text evidence="2">Belongs to the AAA ATPase family. BCS1 subfamily.</text>
</comment>
<dbReference type="SUPFAM" id="SSF52540">
    <property type="entry name" value="P-loop containing nucleoside triphosphate hydrolases"/>
    <property type="match status" value="1"/>
</dbReference>
<accession>A0A8J5C3E3</accession>
<comment type="caution">
    <text evidence="7">The sequence shown here is derived from an EMBL/GenBank/DDBJ whole genome shotgun (WGS) entry which is preliminary data.</text>
</comment>
<dbReference type="PANTHER" id="PTHR23070">
    <property type="entry name" value="BCS1 AAA-TYPE ATPASE"/>
    <property type="match status" value="1"/>
</dbReference>
<dbReference type="PROSITE" id="PS00674">
    <property type="entry name" value="AAA"/>
    <property type="match status" value="1"/>
</dbReference>
<dbReference type="InterPro" id="IPR050747">
    <property type="entry name" value="Mitochondrial_chaperone_BCS1"/>
</dbReference>
<evidence type="ECO:0000256" key="2">
    <source>
        <dbReference type="ARBA" id="ARBA00007448"/>
    </source>
</evidence>
<keyword evidence="5" id="KW-0547">Nucleotide-binding</keyword>
<evidence type="ECO:0000256" key="3">
    <source>
        <dbReference type="ARBA" id="ARBA00022842"/>
    </source>
</evidence>
<name>A0A8J5C3E3_ZINOF</name>
<dbReference type="SMART" id="SM00382">
    <property type="entry name" value="AAA"/>
    <property type="match status" value="1"/>
</dbReference>
<organism evidence="7 8">
    <name type="scientific">Zingiber officinale</name>
    <name type="common">Ginger</name>
    <name type="synonym">Amomum zingiber</name>
    <dbReference type="NCBI Taxonomy" id="94328"/>
    <lineage>
        <taxon>Eukaryota</taxon>
        <taxon>Viridiplantae</taxon>
        <taxon>Streptophyta</taxon>
        <taxon>Embryophyta</taxon>
        <taxon>Tracheophyta</taxon>
        <taxon>Spermatophyta</taxon>
        <taxon>Magnoliopsida</taxon>
        <taxon>Liliopsida</taxon>
        <taxon>Zingiberales</taxon>
        <taxon>Zingiberaceae</taxon>
        <taxon>Zingiber</taxon>
    </lineage>
</organism>
<proteinExistence type="inferred from homology"/>
<dbReference type="GO" id="GO:0016887">
    <property type="term" value="F:ATP hydrolysis activity"/>
    <property type="evidence" value="ECO:0007669"/>
    <property type="project" value="InterPro"/>
</dbReference>
<sequence>MERLESFGKLAEWGSSALSIIFRVSTYVWRRIYPYIEITFTEYAGEHLKRSEAYAAIDAYLGDLCRDTAFRIRAMTSNEGGDNVVFSMDDNEEIVVDLDGVKVWWLASKAVPRVTSIYLGRGAPPEDPRYYRLAFHHRHRDFVVGHYISFVLSKGKQIAADQRKNKLYTNKSTIGCHPYELRETLWSHVPFEHRAKFETLAMEENKKRGIVEDLDRFRSNRDYYRKLGKPWKRGYLLYGPPGTGKSTMIAAMANHLDYDIYDLELTSVKDNTDMRKLLIETKDKCIIVIEDVDYMLDLWNRRKKLIEAQIGAGKVKAALVPKVSDEESKVTLPGLLNFIDGLWTSCGGERIIVLTTNNYESLDPALKRRGRMDIHVEMSYCSYEAFKILAKNYLNIDGHQLFRKIKRLLAENEVTPAEVAEALMHKSGDDVDTQEVADRA</sequence>
<dbReference type="CDD" id="cd19510">
    <property type="entry name" value="RecA-like_BCS1"/>
    <property type="match status" value="1"/>
</dbReference>
<dbReference type="GO" id="GO:0006950">
    <property type="term" value="P:response to stress"/>
    <property type="evidence" value="ECO:0007669"/>
    <property type="project" value="UniProtKB-ARBA"/>
</dbReference>
<feature type="domain" description="AAA+ ATPase" evidence="6">
    <location>
        <begin position="231"/>
        <end position="382"/>
    </location>
</feature>
<dbReference type="AlphaFoldDB" id="A0A8J5C3E3"/>
<dbReference type="Gene3D" id="6.10.280.40">
    <property type="match status" value="1"/>
</dbReference>
<evidence type="ECO:0000313" key="7">
    <source>
        <dbReference type="EMBL" id="KAG6471658.1"/>
    </source>
</evidence>
<dbReference type="InterPro" id="IPR058017">
    <property type="entry name" value="At3g28540-like_C"/>
</dbReference>
<comment type="cofactor">
    <cofactor evidence="1">
        <name>Mg(2+)</name>
        <dbReference type="ChEBI" id="CHEBI:18420"/>
    </cofactor>
</comment>
<dbReference type="InterPro" id="IPR027417">
    <property type="entry name" value="P-loop_NTPase"/>
</dbReference>
<evidence type="ECO:0000313" key="8">
    <source>
        <dbReference type="Proteomes" id="UP000734854"/>
    </source>
</evidence>
<evidence type="ECO:0000256" key="4">
    <source>
        <dbReference type="ARBA" id="ARBA00049360"/>
    </source>
</evidence>
<dbReference type="Pfam" id="PF14363">
    <property type="entry name" value="AAA_assoc"/>
    <property type="match status" value="1"/>
</dbReference>